<feature type="signal peptide" evidence="1">
    <location>
        <begin position="1"/>
        <end position="29"/>
    </location>
</feature>
<organism evidence="3 4">
    <name type="scientific">Castilleja foliolosa</name>
    <dbReference type="NCBI Taxonomy" id="1961234"/>
    <lineage>
        <taxon>Eukaryota</taxon>
        <taxon>Viridiplantae</taxon>
        <taxon>Streptophyta</taxon>
        <taxon>Embryophyta</taxon>
        <taxon>Tracheophyta</taxon>
        <taxon>Spermatophyta</taxon>
        <taxon>Magnoliopsida</taxon>
        <taxon>eudicotyledons</taxon>
        <taxon>Gunneridae</taxon>
        <taxon>Pentapetalae</taxon>
        <taxon>asterids</taxon>
        <taxon>lamiids</taxon>
        <taxon>Lamiales</taxon>
        <taxon>Orobanchaceae</taxon>
        <taxon>Pedicularideae</taxon>
        <taxon>Castillejinae</taxon>
        <taxon>Castilleja</taxon>
    </lineage>
</organism>
<evidence type="ECO:0000259" key="2">
    <source>
        <dbReference type="Pfam" id="PF04043"/>
    </source>
</evidence>
<evidence type="ECO:0000313" key="3">
    <source>
        <dbReference type="EMBL" id="KAL3636369.1"/>
    </source>
</evidence>
<protein>
    <recommendedName>
        <fullName evidence="2">Pectinesterase inhibitor domain-containing protein</fullName>
    </recommendedName>
</protein>
<proteinExistence type="predicted"/>
<reference evidence="4" key="1">
    <citation type="journal article" date="2024" name="IScience">
        <title>Strigolactones Initiate the Formation of Haustorium-like Structures in Castilleja.</title>
        <authorList>
            <person name="Buerger M."/>
            <person name="Peterson D."/>
            <person name="Chory J."/>
        </authorList>
    </citation>
    <scope>NUCLEOTIDE SEQUENCE [LARGE SCALE GENOMIC DNA]</scope>
</reference>
<feature type="chain" id="PRO_5044878935" description="Pectinesterase inhibitor domain-containing protein" evidence="1">
    <location>
        <begin position="30"/>
        <end position="174"/>
    </location>
</feature>
<dbReference type="AlphaFoldDB" id="A0ABD3D588"/>
<accession>A0ABD3D588</accession>
<sequence length="174" mass="18731">MGANKLRYLYLATAAIILLGAAQIPQAEARSFIGVNPFCRTANYRLICTKMVNGASSLRDATANAMISAHVLATRVRGLVPLLKPAVAHLQPISQESIIATCTEDFDAIVDDLEVSLQALQAGDIGTARSHLSGALRSDCKDAMKQFGVDFPLNKYATHLKIQVDNCLAVMMQN</sequence>
<feature type="domain" description="Pectinesterase inhibitor" evidence="2">
    <location>
        <begin position="37"/>
        <end position="170"/>
    </location>
</feature>
<dbReference type="Proteomes" id="UP001632038">
    <property type="component" value="Unassembled WGS sequence"/>
</dbReference>
<gene>
    <name evidence="3" type="ORF">CASFOL_020916</name>
</gene>
<dbReference type="EMBL" id="JAVIJP010000027">
    <property type="protein sequence ID" value="KAL3636369.1"/>
    <property type="molecule type" value="Genomic_DNA"/>
</dbReference>
<dbReference type="Gene3D" id="1.20.140.40">
    <property type="entry name" value="Invertase/pectin methylesterase inhibitor family protein"/>
    <property type="match status" value="1"/>
</dbReference>
<evidence type="ECO:0000256" key="1">
    <source>
        <dbReference type="SAM" id="SignalP"/>
    </source>
</evidence>
<comment type="caution">
    <text evidence="3">The sequence shown here is derived from an EMBL/GenBank/DDBJ whole genome shotgun (WGS) entry which is preliminary data.</text>
</comment>
<dbReference type="InterPro" id="IPR035513">
    <property type="entry name" value="Invertase/methylesterase_inhib"/>
</dbReference>
<keyword evidence="1" id="KW-0732">Signal</keyword>
<name>A0ABD3D588_9LAMI</name>
<keyword evidence="4" id="KW-1185">Reference proteome</keyword>
<evidence type="ECO:0000313" key="4">
    <source>
        <dbReference type="Proteomes" id="UP001632038"/>
    </source>
</evidence>
<dbReference type="SUPFAM" id="SSF101148">
    <property type="entry name" value="Plant invertase/pectin methylesterase inhibitor"/>
    <property type="match status" value="1"/>
</dbReference>
<dbReference type="InterPro" id="IPR006501">
    <property type="entry name" value="Pectinesterase_inhib_dom"/>
</dbReference>
<dbReference type="Pfam" id="PF04043">
    <property type="entry name" value="PMEI"/>
    <property type="match status" value="1"/>
</dbReference>